<evidence type="ECO:0000313" key="1">
    <source>
        <dbReference type="EMBL" id="CCA79341.1"/>
    </source>
</evidence>
<reference evidence="1" key="2">
    <citation type="submission" date="2011-04" db="EMBL/GenBank/DDBJ databases">
        <authorList>
            <person name="Genoscope - CEA"/>
        </authorList>
    </citation>
    <scope>NUCLEOTIDE SEQUENCE</scope>
    <source>
        <strain evidence="1">R229</strain>
    </source>
</reference>
<dbReference type="AlphaFoldDB" id="G2ZJX8"/>
<gene>
    <name evidence="1" type="ORF">BDB_50050</name>
</gene>
<accession>G2ZJX8</accession>
<dbReference type="EMBL" id="FR854061">
    <property type="protein sequence ID" value="CCA79341.1"/>
    <property type="molecule type" value="Genomic_DNA"/>
</dbReference>
<organism evidence="1">
    <name type="scientific">blood disease bacterium R229</name>
    <dbReference type="NCBI Taxonomy" id="741978"/>
    <lineage>
        <taxon>Bacteria</taxon>
        <taxon>Pseudomonadati</taxon>
        <taxon>Pseudomonadota</taxon>
        <taxon>Betaproteobacteria</taxon>
        <taxon>Burkholderiales</taxon>
        <taxon>Burkholderiaceae</taxon>
        <taxon>Ralstonia</taxon>
        <taxon>Ralstonia solanacearum species complex</taxon>
    </lineage>
</organism>
<sequence>MQGMSPHRPRGMPQPDWTILWHRGQWITAGLPQSGWVPSGTLLAMDGLAVCQRRCAVIRGPAQLPSHQDDTGVPHVDASCAEPLLGADPNASPYRSLPPRSRAAKRLSWMEHFAAFCAITDLPLTQAQRAARGRNVPLEVA</sequence>
<reference evidence="1" key="1">
    <citation type="journal article" date="2011" name="PLoS ONE">
        <title>Ralstonia syzygii, the Blood Disease Bacterium and some Asian R. solanacearum strains form a single genomic species despite divergent lifestyles.</title>
        <authorList>
            <person name="Remenant B."/>
            <person name="de Cambiaire J.C."/>
            <person name="Cellier G."/>
            <person name="Jacobs J.M."/>
            <person name="Mangenot S."/>
            <person name="Barbe V."/>
            <person name="Lajus A."/>
            <person name="Vallenet D."/>
            <person name="Medigue C."/>
            <person name="Fegan M."/>
            <person name="Allen C."/>
            <person name="Prior P."/>
        </authorList>
    </citation>
    <scope>NUCLEOTIDE SEQUENCE</scope>
    <source>
        <strain evidence="1">R229</strain>
    </source>
</reference>
<name>G2ZJX8_9RALS</name>
<proteinExistence type="predicted"/>
<protein>
    <submittedName>
        <fullName evidence="1">Uncharacterized protein</fullName>
    </submittedName>
</protein>